<keyword evidence="4" id="KW-0698">rRNA processing</keyword>
<dbReference type="GO" id="GO:0008408">
    <property type="term" value="F:3'-5' exonuclease activity"/>
    <property type="evidence" value="ECO:0007669"/>
    <property type="project" value="InterPro"/>
</dbReference>
<dbReference type="CDD" id="cd06144">
    <property type="entry name" value="REX4_like"/>
    <property type="match status" value="1"/>
</dbReference>
<dbReference type="InterPro" id="IPR037431">
    <property type="entry name" value="REX4_DEDDh_dom"/>
</dbReference>
<keyword evidence="8" id="KW-0539">Nucleus</keyword>
<dbReference type="EMBL" id="LLZZ01000114">
    <property type="protein sequence ID" value="KTB05203.1"/>
    <property type="molecule type" value="Genomic_DNA"/>
</dbReference>
<keyword evidence="7 11" id="KW-0269">Exonuclease</keyword>
<dbReference type="VEuPathDB" id="FungiDB:GW608_I03421"/>
<dbReference type="SMR" id="A0A0W0CQS9"/>
<dbReference type="GO" id="GO:0003676">
    <property type="term" value="F:nucleic acid binding"/>
    <property type="evidence" value="ECO:0007669"/>
    <property type="project" value="InterPro"/>
</dbReference>
<dbReference type="GO" id="GO:0000027">
    <property type="term" value="P:ribosomal large subunit assembly"/>
    <property type="evidence" value="ECO:0007669"/>
    <property type="project" value="TreeGrafter"/>
</dbReference>
<evidence type="ECO:0000256" key="1">
    <source>
        <dbReference type="ARBA" id="ARBA00004123"/>
    </source>
</evidence>
<evidence type="ECO:0000256" key="5">
    <source>
        <dbReference type="ARBA" id="ARBA00022722"/>
    </source>
</evidence>
<keyword evidence="5" id="KW-0540">Nuclease</keyword>
<comment type="caution">
    <text evidence="11">The sequence shown here is derived from an EMBL/GenBank/DDBJ whole genome shotgun (WGS) entry which is preliminary data.</text>
</comment>
<dbReference type="PANTHER" id="PTHR12801">
    <property type="entry name" value="RNA EXONUCLEASE REXO1 / RECO3 FAMILY MEMBER-RELATED"/>
    <property type="match status" value="1"/>
</dbReference>
<reference evidence="11 12" key="1">
    <citation type="submission" date="2015-10" db="EMBL/GenBank/DDBJ databases">
        <title>Draft genomes sequences of Candida glabrata isolates 1A, 1B, 2A, 2B, 3A and 3B.</title>
        <authorList>
            <person name="Haavelsrud O.E."/>
            <person name="Gaustad P."/>
        </authorList>
    </citation>
    <scope>NUCLEOTIDE SEQUENCE [LARGE SCALE GENOMIC DNA]</scope>
    <source>
        <strain evidence="11">910700640</strain>
    </source>
</reference>
<dbReference type="AlphaFoldDB" id="A0A0W0CQS9"/>
<dbReference type="Pfam" id="PF00929">
    <property type="entry name" value="RNase_T"/>
    <property type="match status" value="1"/>
</dbReference>
<keyword evidence="6" id="KW-0378">Hydrolase</keyword>
<evidence type="ECO:0000256" key="6">
    <source>
        <dbReference type="ARBA" id="ARBA00022801"/>
    </source>
</evidence>
<protein>
    <recommendedName>
        <fullName evidence="3">RNA exonuclease 4</fullName>
    </recommendedName>
</protein>
<dbReference type="Gene3D" id="3.30.420.10">
    <property type="entry name" value="Ribonuclease H-like superfamily/Ribonuclease H"/>
    <property type="match status" value="1"/>
</dbReference>
<evidence type="ECO:0000256" key="2">
    <source>
        <dbReference type="ARBA" id="ARBA00010489"/>
    </source>
</evidence>
<comment type="subcellular location">
    <subcellularLocation>
        <location evidence="1">Nucleus</location>
    </subcellularLocation>
</comment>
<comment type="function">
    <text evidence="9">Exoribonuclease involved in ribosome biosynthesis. Involved in the processing of ITS1, the internal transcribed spacer localized between the 18S and 5.8S rRNAs.</text>
</comment>
<comment type="similarity">
    <text evidence="2">Belongs to the REXO4 family.</text>
</comment>
<evidence type="ECO:0000256" key="9">
    <source>
        <dbReference type="ARBA" id="ARBA00025599"/>
    </source>
</evidence>
<evidence type="ECO:0000256" key="10">
    <source>
        <dbReference type="SAM" id="MobiDB-lite"/>
    </source>
</evidence>
<evidence type="ECO:0000256" key="7">
    <source>
        <dbReference type="ARBA" id="ARBA00022839"/>
    </source>
</evidence>
<dbReference type="VEuPathDB" id="FungiDB:GWK60_I03421"/>
<gene>
    <name evidence="11" type="ORF">AO440_002677</name>
</gene>
<dbReference type="VEuPathDB" id="FungiDB:GVI51_I07777"/>
<dbReference type="InterPro" id="IPR013520">
    <property type="entry name" value="Ribonucl_H"/>
</dbReference>
<dbReference type="Proteomes" id="UP000054886">
    <property type="component" value="Unassembled WGS sequence"/>
</dbReference>
<dbReference type="VEuPathDB" id="FungiDB:CAGL0I07931g"/>
<dbReference type="GO" id="GO:0006364">
    <property type="term" value="P:rRNA processing"/>
    <property type="evidence" value="ECO:0007669"/>
    <property type="project" value="UniProtKB-KW"/>
</dbReference>
<dbReference type="GO" id="GO:0005634">
    <property type="term" value="C:nucleus"/>
    <property type="evidence" value="ECO:0007669"/>
    <property type="project" value="UniProtKB-SubCell"/>
</dbReference>
<dbReference type="SMART" id="SM00479">
    <property type="entry name" value="EXOIII"/>
    <property type="match status" value="1"/>
</dbReference>
<dbReference type="InterPro" id="IPR047021">
    <property type="entry name" value="REXO1/3/4-like"/>
</dbReference>
<dbReference type="OMA" id="TMLIYKS"/>
<dbReference type="InterPro" id="IPR036397">
    <property type="entry name" value="RNaseH_sf"/>
</dbReference>
<evidence type="ECO:0000256" key="4">
    <source>
        <dbReference type="ARBA" id="ARBA00022552"/>
    </source>
</evidence>
<dbReference type="VEuPathDB" id="FungiDB:B1J91_I07931g"/>
<feature type="region of interest" description="Disordered" evidence="10">
    <location>
        <begin position="1"/>
        <end position="27"/>
    </location>
</feature>
<dbReference type="FunFam" id="3.30.420.10:FF:000007">
    <property type="entry name" value="Interferon-stimulated exonuclease gene 20"/>
    <property type="match status" value="1"/>
</dbReference>
<evidence type="ECO:0000313" key="12">
    <source>
        <dbReference type="Proteomes" id="UP000054886"/>
    </source>
</evidence>
<dbReference type="SUPFAM" id="SSF53098">
    <property type="entry name" value="Ribonuclease H-like"/>
    <property type="match status" value="1"/>
</dbReference>
<evidence type="ECO:0000256" key="8">
    <source>
        <dbReference type="ARBA" id="ARBA00023242"/>
    </source>
</evidence>
<sequence length="263" mass="29970">MRLSSNWSKLQDGVTKKAGKKRIDKKPHIIKKVGQDKKPKSKIMGMIYQMNKEIDQQKENKKVGKKFEFTETITEIDTVETTTETKKDANKIGKYIAMDCEFVGVGPEGKDSALARVSLVNFHGNVVLDIFVKPRETVTDWRTWVSGITPDHMKNAVSFKQAQQQLSDILKDKILVGHAVKHDLEALMLSHPKSKVIDTARHLPFRQKYAKGKSPSLKKLAKEILNMDIQSGQHSSVEDARATMLIYKSAKQDFDKEHRKKFH</sequence>
<evidence type="ECO:0000256" key="3">
    <source>
        <dbReference type="ARBA" id="ARBA00016937"/>
    </source>
</evidence>
<name>A0A0W0CQS9_CANGB</name>
<proteinExistence type="inferred from homology"/>
<feature type="compositionally biased region" description="Basic residues" evidence="10">
    <location>
        <begin position="17"/>
        <end position="27"/>
    </location>
</feature>
<dbReference type="PhylomeDB" id="A0A0W0CQS9"/>
<dbReference type="PANTHER" id="PTHR12801:SF45">
    <property type="entry name" value="RNA EXONUCLEASE 4"/>
    <property type="match status" value="1"/>
</dbReference>
<accession>A0A0W0CQS9</accession>
<dbReference type="InterPro" id="IPR012337">
    <property type="entry name" value="RNaseH-like_sf"/>
</dbReference>
<evidence type="ECO:0000313" key="11">
    <source>
        <dbReference type="EMBL" id="KTB05203.1"/>
    </source>
</evidence>
<organism evidence="11 12">
    <name type="scientific">Candida glabrata</name>
    <name type="common">Yeast</name>
    <name type="synonym">Torulopsis glabrata</name>
    <dbReference type="NCBI Taxonomy" id="5478"/>
    <lineage>
        <taxon>Eukaryota</taxon>
        <taxon>Fungi</taxon>
        <taxon>Dikarya</taxon>
        <taxon>Ascomycota</taxon>
        <taxon>Saccharomycotina</taxon>
        <taxon>Saccharomycetes</taxon>
        <taxon>Saccharomycetales</taxon>
        <taxon>Saccharomycetaceae</taxon>
        <taxon>Nakaseomyces</taxon>
    </lineage>
</organism>